<keyword evidence="1" id="KW-0560">Oxidoreductase</keyword>
<keyword evidence="2" id="KW-1185">Reference proteome</keyword>
<comment type="caution">
    <text evidence="1">The sequence shown here is derived from an EMBL/GenBank/DDBJ whole genome shotgun (WGS) entry which is preliminary data.</text>
</comment>
<organism evidence="1 2">
    <name type="scientific">Marinihelvus fidelis</name>
    <dbReference type="NCBI Taxonomy" id="2613842"/>
    <lineage>
        <taxon>Bacteria</taxon>
        <taxon>Pseudomonadati</taxon>
        <taxon>Pseudomonadota</taxon>
        <taxon>Gammaproteobacteria</taxon>
        <taxon>Chromatiales</taxon>
        <taxon>Wenzhouxiangellaceae</taxon>
        <taxon>Marinihelvus</taxon>
    </lineage>
</organism>
<evidence type="ECO:0000313" key="2">
    <source>
        <dbReference type="Proteomes" id="UP000325372"/>
    </source>
</evidence>
<dbReference type="EMBL" id="VYXP01000002">
    <property type="protein sequence ID" value="KAA9133526.1"/>
    <property type="molecule type" value="Genomic_DNA"/>
</dbReference>
<dbReference type="RefSeq" id="WP_150863087.1">
    <property type="nucleotide sequence ID" value="NZ_VYXP01000002.1"/>
</dbReference>
<sequence length="210" mass="23676">MNHRSADFLLELGQLPEDCVTTLAPSFELLPPSPYADGDFRLRSFSHFLFDGVRPQRLPTKAFVQDGEINTFQGGVERYYPEIDDAVVDSEAFAEMFRRFRAMTGMDASSPIEVHQMRILAGRAKATEAAPEGVHQDGFRHLAVFVIERRNIRGGEIRVHTGRDEAPFVSHPFDHGEFVVLNDKRFWHSAGAMEAANDDDAYMDLFVLTA</sequence>
<dbReference type="Gene3D" id="2.60.120.620">
    <property type="entry name" value="q2cbj1_9rhob like domain"/>
    <property type="match status" value="1"/>
</dbReference>
<dbReference type="InterPro" id="IPR018724">
    <property type="entry name" value="2OG-Fe_dioxygenase"/>
</dbReference>
<dbReference type="Proteomes" id="UP000325372">
    <property type="component" value="Unassembled WGS sequence"/>
</dbReference>
<dbReference type="AlphaFoldDB" id="A0A5N0TI37"/>
<accession>A0A5N0TI37</accession>
<reference evidence="1 2" key="1">
    <citation type="submission" date="2019-09" db="EMBL/GenBank/DDBJ databases">
        <title>Wenzhouxiangella sp. Genome sequencing and assembly.</title>
        <authorList>
            <person name="Zhang R."/>
        </authorList>
    </citation>
    <scope>NUCLEOTIDE SEQUENCE [LARGE SCALE GENOMIC DNA]</scope>
    <source>
        <strain evidence="1 2">W260</strain>
    </source>
</reference>
<protein>
    <submittedName>
        <fullName evidence="1">2OG-Fe dioxygenase family protein</fullName>
    </submittedName>
</protein>
<keyword evidence="1" id="KW-0223">Dioxygenase</keyword>
<name>A0A5N0TI37_9GAMM</name>
<evidence type="ECO:0000313" key="1">
    <source>
        <dbReference type="EMBL" id="KAA9133526.1"/>
    </source>
</evidence>
<gene>
    <name evidence="1" type="ORF">F3N42_04035</name>
</gene>
<dbReference type="GO" id="GO:0051213">
    <property type="term" value="F:dioxygenase activity"/>
    <property type="evidence" value="ECO:0007669"/>
    <property type="project" value="UniProtKB-KW"/>
</dbReference>
<proteinExistence type="predicted"/>
<dbReference type="Pfam" id="PF10014">
    <property type="entry name" value="2OG-Fe_Oxy_2"/>
    <property type="match status" value="1"/>
</dbReference>